<dbReference type="CDD" id="cd00055">
    <property type="entry name" value="EGF_Lam"/>
    <property type="match status" value="11"/>
</dbReference>
<sequence>MDRPTMHLLKVVYVAASLVALLTGESEASFDICMDEAMEQVLACQPTIYDVASGANTRVSLDPADATCGSPATTYRRLGDRRGTVETCDANDPAKSHPITNLVDSDRDSWWQSVNQSPGTDELRINITLSFQKVYRLAGDIIITFNSGRPNKMILEKSVDYGQTWTPLQYYARNCAEFAAEVGGATITEVTPSAVICTNRYVEVSSRISAGRTVKFATQDDRFALFLGPPPGIGYETLYNAIDAKMLDFLLFTDLRMRLFEPATDGRANYDMYYYGISQIQVVGRCFCNLHASNCNFTATEVVCDCVHNTQGKDCESCLPLYNERPWQRGSYVPYDTGSANECRKCECNDHALSCTYDASYGRGVCDNCLHNTTGRHCELCQSGFYPNLTAPVSDVSRCLDCACEGLGVRDSNFVCSQTQTSAGPVGQCPCKDLVAGRQCNRCTPGYYGLYLEPSGTCKECLCDLDGTEGQSNTCEQDTGQCPCKVSVEGQRCDTCADGFFAFPRGNPQRGCLPCQCNLGGSLSPVCDKDTGKCQCRTGVEGDKCDRTTDGNFVPAVDVLKLEPQGGACALTSDLWTEAAPFDGSGYVLCDVSNPVVVTFEPLQGAMVQRALQWQYYVAVRYSTVTPDLKGVVSVQVTGNTAADLSQLNTRLGVAVTPGCPLPQGPAGEVELDFVPGSSTATLSATEALNIDARCQYTMTLRLSKQVAPPSTVQRRRRRDVGSPPDGSIHIDSMLVLPALTNVDKSVAFQVYSEAANSTVITDEYRDCLQKVATLKSRDLTLSLPPCEPLLFSVAAELYDGSQACQCDATGSLVTTSCQDLGGQCVCQPGVSGRVCDVCVPGYYNFSDSGCIACACHPEGSETGACDYTTGQCPCRQNVALRSANGGNTGVPVDGTCSQCVENFYGIASGQGCSACLCNGQGSVLLQCDQAGQCPCKDSVQGEKCDACKPEFFGFGPDGCSMCNCSSVGATSPSCDLTSGVCDCKKNVEGNKCDNCRSGFFNLVDYNPDGCQPCFCFNHGTGCASAPGFQLKELQLYSPSSPEDYTALLGDQHVSYGRLLTLWLEADYTLDISGEMLATITSGDKHLHHLAQPGSIVSRDTGLQYEVRLFESEWILVDNFVSKNATAADVLGVLADVTAVSHVTKAKGQDIRITYMALESAEEASGPDVNGANVNATFVEECTCNIAENVAGLSCETCATGFRRPNPTVVTPYDTCLPCDCNGRGATDPPECNELSGICLNCRNGTTGDQCQDCAGNVIGPECDTCQDQFWGLDADGCQECNCSSPGSQSPVCDQVSGQCVCADHVVGRVCDQCQENYHNLTITGCIKCETCYDEVVNAITPLRSLRDDISANVTVVESQYDASVSPVFIERLRVATADTEKLINFLTSAQESELEVGRQIGSLSATLTSVETQLSTLEGNKTSQLEAGLAEIEGHLQQANTARAGLESRVTTASTQLASLETSKASLSDLLTSLQGVLSYLSSLADANSADAALIQNLRTLNETTATANRLVNEALQKAQSLNRVYQNTTSTLLTLESTVINVVTKAAKTLLGARSLATSDQTLKATVVRLQAQLAELTSFVVDENSFLNRANAARGLSDSYRAQVNAGSSLFSPTNLKALETVAVMEEKTNQTMDVALAAGDWSRRSSAAEQKTLRFQVEADKLFADAQNTLNTLNNFAALSLEAQTQANASLERVSSVHDTSKRQINESRELSNTIALLRQLASAAKDAAQQAVQVSKEKQQQLLGVLVQSEQLQTRLKDLPDRSQERYTILDNTQDNIVAPAAEQRQQIQASLNGFSDQQLATSDAISLALSKTAVTSQKAGQLLSRLRSMTGVDSATVQQLIQEVRSAQSSTSIDNLRLTIDDLRTARSVQRAEIDRLKALKDNLKVKIESLVALQAQISGG</sequence>
<dbReference type="InterPro" id="IPR008979">
    <property type="entry name" value="Galactose-bd-like_sf"/>
</dbReference>
<dbReference type="Pfam" id="PF00053">
    <property type="entry name" value="EGF_laminin"/>
    <property type="match status" value="10"/>
</dbReference>
<feature type="disulfide bond" evidence="6">
    <location>
        <begin position="1281"/>
        <end position="1293"/>
    </location>
</feature>
<organism evidence="12 13">
    <name type="scientific">Aplysia californica</name>
    <name type="common">California sea hare</name>
    <dbReference type="NCBI Taxonomy" id="6500"/>
    <lineage>
        <taxon>Eukaryota</taxon>
        <taxon>Metazoa</taxon>
        <taxon>Spiralia</taxon>
        <taxon>Lophotrochozoa</taxon>
        <taxon>Mollusca</taxon>
        <taxon>Gastropoda</taxon>
        <taxon>Heterobranchia</taxon>
        <taxon>Euthyneura</taxon>
        <taxon>Tectipleura</taxon>
        <taxon>Aplysiida</taxon>
        <taxon>Aplysioidea</taxon>
        <taxon>Aplysiidae</taxon>
        <taxon>Aplysia</taxon>
    </lineage>
</organism>
<evidence type="ECO:0000256" key="4">
    <source>
        <dbReference type="ARBA" id="ARBA00023180"/>
    </source>
</evidence>
<feature type="disulfide bond" evidence="6">
    <location>
        <begin position="827"/>
        <end position="836"/>
    </location>
</feature>
<dbReference type="InterPro" id="IPR002049">
    <property type="entry name" value="LE_dom"/>
</dbReference>
<feature type="signal peptide" evidence="9">
    <location>
        <begin position="1"/>
        <end position="28"/>
    </location>
</feature>
<feature type="disulfide bond" evidence="6">
    <location>
        <begin position="1254"/>
        <end position="1263"/>
    </location>
</feature>
<dbReference type="Pfam" id="PF00052">
    <property type="entry name" value="Laminin_B"/>
    <property type="match status" value="1"/>
</dbReference>
<feature type="domain" description="Laminin EGF-like" evidence="10">
    <location>
        <begin position="963"/>
        <end position="1013"/>
    </location>
</feature>
<evidence type="ECO:0000259" key="11">
    <source>
        <dbReference type="PROSITE" id="PS51117"/>
    </source>
</evidence>
<dbReference type="Gene3D" id="2.170.300.10">
    <property type="entry name" value="Tie2 ligand-binding domain superfamily"/>
    <property type="match status" value="2"/>
</dbReference>
<feature type="disulfide bond" evidence="6">
    <location>
        <begin position="1283"/>
        <end position="1300"/>
    </location>
</feature>
<feature type="disulfide bond" evidence="6">
    <location>
        <begin position="936"/>
        <end position="945"/>
    </location>
</feature>
<evidence type="ECO:0000256" key="1">
    <source>
        <dbReference type="ARBA" id="ARBA00022729"/>
    </source>
</evidence>
<keyword evidence="4" id="KW-0325">Glycoprotein</keyword>
<feature type="disulfide bond" evidence="6">
    <location>
        <begin position="916"/>
        <end position="928"/>
    </location>
</feature>
<keyword evidence="1 9" id="KW-0732">Signal</keyword>
<keyword evidence="3 6" id="KW-1015">Disulfide bond</keyword>
<keyword evidence="7" id="KW-0175">Coiled coil</keyword>
<keyword evidence="12" id="KW-1185">Reference proteome</keyword>
<dbReference type="PANTHER" id="PTHR10574:SF440">
    <property type="entry name" value="LAMININ EGF-LIKE DOMAIN-CONTAINING PROTEIN"/>
    <property type="match status" value="1"/>
</dbReference>
<feature type="region of interest" description="Disordered" evidence="8">
    <location>
        <begin position="708"/>
        <end position="727"/>
    </location>
</feature>
<dbReference type="Proteomes" id="UP000694888">
    <property type="component" value="Unplaced"/>
</dbReference>
<evidence type="ECO:0000256" key="6">
    <source>
        <dbReference type="PROSITE-ProRule" id="PRU00460"/>
    </source>
</evidence>
<dbReference type="PROSITE" id="PS50027">
    <property type="entry name" value="EGF_LAM_2"/>
    <property type="match status" value="7"/>
</dbReference>
<feature type="disulfide bond" evidence="6">
    <location>
        <begin position="963"/>
        <end position="975"/>
    </location>
</feature>
<protein>
    <submittedName>
        <fullName evidence="13">Laminin subunit alpha-3</fullName>
    </submittedName>
</protein>
<dbReference type="SMART" id="SM00180">
    <property type="entry name" value="EGF_Lam"/>
    <property type="match status" value="11"/>
</dbReference>
<feature type="domain" description="Laminin EGF-like" evidence="10">
    <location>
        <begin position="805"/>
        <end position="853"/>
    </location>
</feature>
<dbReference type="InterPro" id="IPR008211">
    <property type="entry name" value="Laminin_N"/>
</dbReference>
<comment type="caution">
    <text evidence="6">Lacks conserved residue(s) required for the propagation of feature annotation.</text>
</comment>
<dbReference type="PROSITE" id="PS51117">
    <property type="entry name" value="LAMININ_NTER"/>
    <property type="match status" value="1"/>
</dbReference>
<dbReference type="PANTHER" id="PTHR10574">
    <property type="entry name" value="NETRIN/LAMININ-RELATED"/>
    <property type="match status" value="1"/>
</dbReference>
<dbReference type="GeneID" id="101864529"/>
<dbReference type="SUPFAM" id="SSF49785">
    <property type="entry name" value="Galactose-binding domain-like"/>
    <property type="match status" value="1"/>
</dbReference>
<dbReference type="SMART" id="SM00136">
    <property type="entry name" value="LamNT"/>
    <property type="match status" value="1"/>
</dbReference>
<evidence type="ECO:0000259" key="10">
    <source>
        <dbReference type="PROSITE" id="PS50027"/>
    </source>
</evidence>
<dbReference type="PRINTS" id="PR00011">
    <property type="entry name" value="EGFLAMININ"/>
</dbReference>
<feature type="domain" description="Laminin N-terminal" evidence="11">
    <location>
        <begin position="40"/>
        <end position="285"/>
    </location>
</feature>
<dbReference type="Gene3D" id="2.10.25.10">
    <property type="entry name" value="Laminin"/>
    <property type="match status" value="9"/>
</dbReference>
<dbReference type="Pfam" id="PF00055">
    <property type="entry name" value="Laminin_N"/>
    <property type="match status" value="1"/>
</dbReference>
<feature type="coiled-coil region" evidence="7">
    <location>
        <begin position="1866"/>
        <end position="1903"/>
    </location>
</feature>
<feature type="disulfide bond" evidence="6">
    <location>
        <begin position="984"/>
        <end position="993"/>
    </location>
</feature>
<evidence type="ECO:0000256" key="9">
    <source>
        <dbReference type="SAM" id="SignalP"/>
    </source>
</evidence>
<evidence type="ECO:0000256" key="2">
    <source>
        <dbReference type="ARBA" id="ARBA00022737"/>
    </source>
</evidence>
<evidence type="ECO:0000313" key="12">
    <source>
        <dbReference type="Proteomes" id="UP000694888"/>
    </source>
</evidence>
<evidence type="ECO:0000256" key="3">
    <source>
        <dbReference type="ARBA" id="ARBA00023157"/>
    </source>
</evidence>
<dbReference type="Gene3D" id="2.60.120.260">
    <property type="entry name" value="Galactose-binding domain-like"/>
    <property type="match status" value="1"/>
</dbReference>
<dbReference type="SUPFAM" id="SSF57196">
    <property type="entry name" value="EGF/Laminin"/>
    <property type="match status" value="8"/>
</dbReference>
<dbReference type="PROSITE" id="PS01248">
    <property type="entry name" value="EGF_LAM_1"/>
    <property type="match status" value="4"/>
</dbReference>
<dbReference type="RefSeq" id="XP_012939269.1">
    <property type="nucleotide sequence ID" value="XM_013083815.2"/>
</dbReference>
<dbReference type="InterPro" id="IPR056863">
    <property type="entry name" value="LMN_ATRN_NET-like_EGF"/>
</dbReference>
<evidence type="ECO:0000313" key="13">
    <source>
        <dbReference type="RefSeq" id="XP_012939269.1"/>
    </source>
</evidence>
<feature type="disulfide bond" evidence="6">
    <location>
        <begin position="431"/>
        <end position="440"/>
    </location>
</feature>
<gene>
    <name evidence="13" type="primary">LOC101864529</name>
</gene>
<evidence type="ECO:0000256" key="5">
    <source>
        <dbReference type="ARBA" id="ARBA00023292"/>
    </source>
</evidence>
<feature type="domain" description="Laminin EGF-like" evidence="10">
    <location>
        <begin position="461"/>
        <end position="514"/>
    </location>
</feature>
<feature type="domain" description="Laminin EGF-like" evidence="10">
    <location>
        <begin position="402"/>
        <end position="460"/>
    </location>
</feature>
<reference evidence="13" key="1">
    <citation type="submission" date="2025-08" db="UniProtKB">
        <authorList>
            <consortium name="RefSeq"/>
        </authorList>
    </citation>
    <scope>IDENTIFICATION</scope>
</reference>
<feature type="disulfide bond" evidence="6">
    <location>
        <begin position="1302"/>
        <end position="1311"/>
    </location>
</feature>
<feature type="domain" description="Laminin EGF-like" evidence="10">
    <location>
        <begin position="1281"/>
        <end position="1328"/>
    </location>
</feature>
<name>A0ABM1A237_APLCA</name>
<feature type="disulfide bond" evidence="6">
    <location>
        <begin position="965"/>
        <end position="982"/>
    </location>
</feature>
<feature type="chain" id="PRO_5045351500" evidence="9">
    <location>
        <begin position="29"/>
        <end position="1907"/>
    </location>
</feature>
<evidence type="ECO:0000256" key="8">
    <source>
        <dbReference type="SAM" id="MobiDB-lite"/>
    </source>
</evidence>
<dbReference type="InterPro" id="IPR000034">
    <property type="entry name" value="Laminin_IV"/>
</dbReference>
<feature type="disulfide bond" evidence="6">
    <location>
        <begin position="484"/>
        <end position="493"/>
    </location>
</feature>
<dbReference type="InterPro" id="IPR050440">
    <property type="entry name" value="Laminin/Netrin_ECM"/>
</dbReference>
<dbReference type="Pfam" id="PF24973">
    <property type="entry name" value="EGF_LMN_ATRN"/>
    <property type="match status" value="1"/>
</dbReference>
<evidence type="ECO:0000256" key="7">
    <source>
        <dbReference type="SAM" id="Coils"/>
    </source>
</evidence>
<feature type="domain" description="Laminin EGF-like" evidence="10">
    <location>
        <begin position="916"/>
        <end position="962"/>
    </location>
</feature>
<accession>A0ABM1A237</accession>
<keyword evidence="5 6" id="KW-0424">Laminin EGF-like domain</keyword>
<keyword evidence="2" id="KW-0677">Repeat</keyword>
<feature type="domain" description="Laminin EGF-like" evidence="10">
    <location>
        <begin position="1219"/>
        <end position="1280"/>
    </location>
</feature>
<proteinExistence type="predicted"/>